<dbReference type="GO" id="GO:0004812">
    <property type="term" value="F:aminoacyl-tRNA ligase activity"/>
    <property type="evidence" value="ECO:0007669"/>
    <property type="project" value="UniProtKB-KW"/>
</dbReference>
<gene>
    <name evidence="17" type="ORF">KVV02_002863</name>
</gene>
<dbReference type="Gene3D" id="3.40.50.720">
    <property type="entry name" value="NAD(P)-binding Rossmann-like Domain"/>
    <property type="match status" value="1"/>
</dbReference>
<feature type="region of interest" description="Disordered" evidence="13">
    <location>
        <begin position="1216"/>
        <end position="1239"/>
    </location>
</feature>
<comment type="function">
    <text evidence="12">Serine peptidase whose precise substrate specificity remains unclear. Does not cleave peptides after a arginine or lysine residue. Regulates trans-Golgi network morphology and sorting by regulating the membrane binding of the AP-1 complex. May play a role in the regulation of synaptic vesicle exocytosis.</text>
</comment>
<accession>A0A9P7ZZ41</accession>
<evidence type="ECO:0000259" key="14">
    <source>
        <dbReference type="Pfam" id="PF00133"/>
    </source>
</evidence>
<reference evidence="17" key="1">
    <citation type="submission" date="2021-07" db="EMBL/GenBank/DDBJ databases">
        <title>Draft genome of Mortierella alpina, strain LL118, isolated from an aspen leaf litter sample.</title>
        <authorList>
            <person name="Yang S."/>
            <person name="Vinatzer B.A."/>
        </authorList>
    </citation>
    <scope>NUCLEOTIDE SEQUENCE</scope>
    <source>
        <strain evidence="17">LL118</strain>
    </source>
</reference>
<keyword evidence="4" id="KW-0547">Nucleotide-binding</keyword>
<evidence type="ECO:0000256" key="8">
    <source>
        <dbReference type="ARBA" id="ARBA00022917"/>
    </source>
</evidence>
<dbReference type="Pfam" id="PF02897">
    <property type="entry name" value="Peptidase_S9_N"/>
    <property type="match status" value="1"/>
</dbReference>
<evidence type="ECO:0000256" key="2">
    <source>
        <dbReference type="ARBA" id="ARBA00022598"/>
    </source>
</evidence>
<dbReference type="InterPro" id="IPR023302">
    <property type="entry name" value="Pept_S9A_N"/>
</dbReference>
<organism evidence="17 18">
    <name type="scientific">Mortierella alpina</name>
    <name type="common">Oleaginous fungus</name>
    <name type="synonym">Mortierella renispora</name>
    <dbReference type="NCBI Taxonomy" id="64518"/>
    <lineage>
        <taxon>Eukaryota</taxon>
        <taxon>Fungi</taxon>
        <taxon>Fungi incertae sedis</taxon>
        <taxon>Mucoromycota</taxon>
        <taxon>Mortierellomycotina</taxon>
        <taxon>Mortierellomycetes</taxon>
        <taxon>Mortierellales</taxon>
        <taxon>Mortierellaceae</taxon>
        <taxon>Mortierella</taxon>
    </lineage>
</organism>
<evidence type="ECO:0000259" key="15">
    <source>
        <dbReference type="Pfam" id="PF00326"/>
    </source>
</evidence>
<dbReference type="CDD" id="cd05327">
    <property type="entry name" value="retinol-DH_like_SDR_c_like"/>
    <property type="match status" value="1"/>
</dbReference>
<feature type="compositionally biased region" description="Low complexity" evidence="13">
    <location>
        <begin position="342"/>
        <end position="370"/>
    </location>
</feature>
<comment type="caution">
    <text evidence="17">The sequence shown here is derived from an EMBL/GenBank/DDBJ whole genome shotgun (WGS) entry which is preliminary data.</text>
</comment>
<dbReference type="PANTHER" id="PTHR11757:SF19">
    <property type="entry name" value="PROLYL ENDOPEPTIDASE-LIKE"/>
    <property type="match status" value="1"/>
</dbReference>
<feature type="compositionally biased region" description="Low complexity" evidence="13">
    <location>
        <begin position="1397"/>
        <end position="1423"/>
    </location>
</feature>
<protein>
    <recommendedName>
        <fullName evidence="10">Prolyl endopeptidase-like</fullName>
    </recommendedName>
    <alternativeName>
        <fullName evidence="11">Prolylendopeptidase-like</fullName>
    </alternativeName>
</protein>
<dbReference type="InterPro" id="IPR002347">
    <property type="entry name" value="SDR_fam"/>
</dbReference>
<evidence type="ECO:0000256" key="3">
    <source>
        <dbReference type="ARBA" id="ARBA00022670"/>
    </source>
</evidence>
<evidence type="ECO:0000256" key="12">
    <source>
        <dbReference type="ARBA" id="ARBA00045448"/>
    </source>
</evidence>
<keyword evidence="6" id="KW-0720">Serine protease</keyword>
<dbReference type="SUPFAM" id="SSF50993">
    <property type="entry name" value="Peptidase/esterase 'gauge' domain"/>
    <property type="match status" value="1"/>
</dbReference>
<feature type="region of interest" description="Disordered" evidence="13">
    <location>
        <begin position="1390"/>
        <end position="1423"/>
    </location>
</feature>
<keyword evidence="2" id="KW-0436">Ligase</keyword>
<evidence type="ECO:0000259" key="16">
    <source>
        <dbReference type="Pfam" id="PF02897"/>
    </source>
</evidence>
<dbReference type="GO" id="GO:0005524">
    <property type="term" value="F:ATP binding"/>
    <property type="evidence" value="ECO:0007669"/>
    <property type="project" value="UniProtKB-KW"/>
</dbReference>
<keyword evidence="5" id="KW-0378">Hydrolase</keyword>
<dbReference type="SUPFAM" id="SSF53474">
    <property type="entry name" value="alpha/beta-Hydrolases"/>
    <property type="match status" value="1"/>
</dbReference>
<evidence type="ECO:0000256" key="11">
    <source>
        <dbReference type="ARBA" id="ARBA00042165"/>
    </source>
</evidence>
<dbReference type="GO" id="GO:0006418">
    <property type="term" value="P:tRNA aminoacylation for protein translation"/>
    <property type="evidence" value="ECO:0007669"/>
    <property type="project" value="InterPro"/>
</dbReference>
<dbReference type="InterPro" id="IPR002470">
    <property type="entry name" value="Peptidase_S9A"/>
</dbReference>
<feature type="domain" description="Peptidase S9 prolyl oligopeptidase catalytic" evidence="15">
    <location>
        <begin position="1041"/>
        <end position="1282"/>
    </location>
</feature>
<dbReference type="EMBL" id="JAIFTL010000489">
    <property type="protein sequence ID" value="KAG9319332.1"/>
    <property type="molecule type" value="Genomic_DNA"/>
</dbReference>
<dbReference type="SUPFAM" id="SSF51735">
    <property type="entry name" value="NAD(P)-binding Rossmann-fold domains"/>
    <property type="match status" value="1"/>
</dbReference>
<keyword evidence="3" id="KW-0645">Protease</keyword>
<evidence type="ECO:0000256" key="6">
    <source>
        <dbReference type="ARBA" id="ARBA00022825"/>
    </source>
</evidence>
<dbReference type="Gene3D" id="3.40.50.620">
    <property type="entry name" value="HUPs"/>
    <property type="match status" value="1"/>
</dbReference>
<dbReference type="Gene3D" id="3.40.50.1820">
    <property type="entry name" value="alpha/beta hydrolase"/>
    <property type="match status" value="1"/>
</dbReference>
<feature type="compositionally biased region" description="Basic and acidic residues" evidence="13">
    <location>
        <begin position="329"/>
        <end position="341"/>
    </location>
</feature>
<dbReference type="InterPro" id="IPR001375">
    <property type="entry name" value="Peptidase_S9_cat"/>
</dbReference>
<proteinExistence type="inferred from homology"/>
<comment type="similarity">
    <text evidence="1">Belongs to the peptidase S9A family.</text>
</comment>
<dbReference type="InterPro" id="IPR002300">
    <property type="entry name" value="aa-tRNA-synth_Ia"/>
</dbReference>
<dbReference type="InterPro" id="IPR051543">
    <property type="entry name" value="Serine_Peptidase_S9A"/>
</dbReference>
<evidence type="ECO:0000256" key="13">
    <source>
        <dbReference type="SAM" id="MobiDB-lite"/>
    </source>
</evidence>
<keyword evidence="7" id="KW-0067">ATP-binding</keyword>
<evidence type="ECO:0000256" key="10">
    <source>
        <dbReference type="ARBA" id="ARBA00039290"/>
    </source>
</evidence>
<dbReference type="Pfam" id="PF00133">
    <property type="entry name" value="tRNA-synt_1"/>
    <property type="match status" value="1"/>
</dbReference>
<keyword evidence="8" id="KW-0648">Protein biosynthesis</keyword>
<feature type="domain" description="Peptidase S9A N-terminal" evidence="16">
    <location>
        <begin position="523"/>
        <end position="969"/>
    </location>
</feature>
<evidence type="ECO:0000256" key="9">
    <source>
        <dbReference type="ARBA" id="ARBA00023146"/>
    </source>
</evidence>
<dbReference type="Pfam" id="PF00326">
    <property type="entry name" value="Peptidase_S9"/>
    <property type="match status" value="1"/>
</dbReference>
<evidence type="ECO:0000313" key="17">
    <source>
        <dbReference type="EMBL" id="KAG9319332.1"/>
    </source>
</evidence>
<evidence type="ECO:0000313" key="18">
    <source>
        <dbReference type="Proteomes" id="UP000717515"/>
    </source>
</evidence>
<dbReference type="InterPro" id="IPR014729">
    <property type="entry name" value="Rossmann-like_a/b/a_fold"/>
</dbReference>
<evidence type="ECO:0000256" key="4">
    <source>
        <dbReference type="ARBA" id="ARBA00022741"/>
    </source>
</evidence>
<evidence type="ECO:0000256" key="5">
    <source>
        <dbReference type="ARBA" id="ARBA00022801"/>
    </source>
</evidence>
<sequence length="1635" mass="182231">MSLRNYTDPKFLKTFFTPDRYSHDRIPQLDDKVAIVTGANTGIGYATTLALAAHGARVFMACRSETKCNEAITKIREEIKQNYPHSRAAEEGPLLEFLQLDLNDMSATQASAKQFLDKGLPLHILINNGGIGASPFTLSADGIEQMFAVNHLGHFVFTTALLDRLKESQPSRIVVVSSMSHEISVEGGIDLLQINDETEGNINRYGRSKFANILFAKALARRLANERVYCNAVHPGIIDTQMAQGFYETLGTFKAKMLRIITLAMAISKDKGALTSLYCATSPEIESMDFRGSFFIPIANEVNANPLTENVELQEKLWTYSEKLVKEKVNPRSEMAKRDDMSSAPVSASPTAPSTSSSSKHSKGSSLMSPKVRTGSAMDPSSPVQAFVPTLGSPSARGIALARVPSVHSPGGGLRSVGSYTLSDSASAKGSPSWSPKESTYALPPNRGFHNRLPPLEEMDLFISQSADNLLSLLPDMTESIRQLLVHYPEIYLGVWEKLRLILEEAETRDKLHGRNIELPSPPVCAAKPEVKVNIHGDEVVDNYSWLKDRENPEVLKYIEDENQYAIAALSHTEPLQKLLYNEFISRLDADEESARVTLPDGWSYYSKSQVGLEYRLHCRAILKPHGFDDEQIYLDENEIAQSPEYEDSTYFRVGFLRHSPDCRILAYGVDGLGNEQFTTFFKDLDTGELLQDRLSNIYENLEFSSCGRFVYYLTLEPGTERSSKLCRHMLGTPIEQDQILYEEKDEMFCLTMTKSGDGKFILINSAAQVTSETLFLHADAEEDDALPRVIMPRKEGITYSAESHDGKYFFVLTNENSKNNWLFRTPAPKRHSPPVDLVSLREKVIPHRDFVLIEDFQVRRRHLVVFERSNCHQNVRVIELAPASDLNHESRPEAPPCSVGLEPGPFDKYHYVSFSETVYSLLPESINEEVSNLSKMTLFDTNVLRFTYSSLVQPRQVIDYNMDTRESFIVHTENIAGSPEYDASNYEQLRLFSTGLDGTAVPMSIVFRRDLIGQGGQGLDANPCLLYTYGAYGSCTDPVFSTQRLSLLDRGFIYAIAHVRGGSDMGMGWYEEGKLAKKPNTFLDVISCAEYLIKEGYTSPEKLAVYGRSAGGLMIGAVVNMRPDLFRTALTEVPFVDAVNTMLDSSIPWTAFEWEEWGNPEDPAIYQIMKHYCPYTNVKAQKYPNMLVLGGMNDPRVAFFEPLKWVAKLRSCWPAKSSTSPHSTDNEGAPKSQDDGEECCSRDDRMLLLRIEEVGHGGSSGQYAYLEDLAFEYAFLISTLQAPVFRIDKEDETSRSEPLTPSTIRRKRGYFTNELLNELESGHQGGGLGIESDHRQPFLSASRAAPSISIASGSAGGTITPIAGPVPPLASAIGAAAVGSRVASRVSSTLNSGLNSGRSSAGLPSSSRGGSPKQGQGQGQAQKLWEDNKAFEVNAPTIEEYADIKTIHQQHPKYLSTTAYPYLNGRLHLGHGFTVSKIEFATGYHRLQGRRALFPLGWHCTGMPIRACADKLAREMEMFGKDYIVPEETVAAPEIEKLNLQEVERVDPTKVVAKKGKVVAKNTGLKYQFQIMEQIGVPRSDIHKFADPHHWLTYFPPIATSDTKKIGYKIDFRRSFITTDANPFYDAFIRWQFN</sequence>
<evidence type="ECO:0000256" key="7">
    <source>
        <dbReference type="ARBA" id="ARBA00022840"/>
    </source>
</evidence>
<dbReference type="GO" id="GO:0006508">
    <property type="term" value="P:proteolysis"/>
    <property type="evidence" value="ECO:0007669"/>
    <property type="project" value="UniProtKB-KW"/>
</dbReference>
<dbReference type="InterPro" id="IPR036291">
    <property type="entry name" value="NAD(P)-bd_dom_sf"/>
</dbReference>
<dbReference type="SUPFAM" id="SSF52374">
    <property type="entry name" value="Nucleotidylyl transferase"/>
    <property type="match status" value="1"/>
</dbReference>
<keyword evidence="9" id="KW-0030">Aminoacyl-tRNA synthetase</keyword>
<dbReference type="Gene3D" id="2.130.10.120">
    <property type="entry name" value="Prolyl oligopeptidase, N-terminal domain"/>
    <property type="match status" value="1"/>
</dbReference>
<evidence type="ECO:0000256" key="1">
    <source>
        <dbReference type="ARBA" id="ARBA00005228"/>
    </source>
</evidence>
<dbReference type="PANTHER" id="PTHR11757">
    <property type="entry name" value="PROTEASE FAMILY S9A OLIGOPEPTIDASE"/>
    <property type="match status" value="1"/>
</dbReference>
<dbReference type="Proteomes" id="UP000717515">
    <property type="component" value="Unassembled WGS sequence"/>
</dbReference>
<name>A0A9P7ZZ41_MORAP</name>
<feature type="domain" description="Aminoacyl-tRNA synthetase class Ia" evidence="14">
    <location>
        <begin position="1441"/>
        <end position="1513"/>
    </location>
</feature>
<dbReference type="GO" id="GO:0004252">
    <property type="term" value="F:serine-type endopeptidase activity"/>
    <property type="evidence" value="ECO:0007669"/>
    <property type="project" value="InterPro"/>
</dbReference>
<feature type="region of interest" description="Disordered" evidence="13">
    <location>
        <begin position="329"/>
        <end position="389"/>
    </location>
</feature>
<dbReference type="PRINTS" id="PR00862">
    <property type="entry name" value="PROLIGOPTASE"/>
</dbReference>
<dbReference type="Pfam" id="PF00106">
    <property type="entry name" value="adh_short"/>
    <property type="match status" value="1"/>
</dbReference>
<dbReference type="InterPro" id="IPR029058">
    <property type="entry name" value="AB_hydrolase_fold"/>
</dbReference>
<feature type="non-terminal residue" evidence="17">
    <location>
        <position position="1635"/>
    </location>
</feature>